<evidence type="ECO:0000259" key="1">
    <source>
        <dbReference type="Pfam" id="PF00881"/>
    </source>
</evidence>
<keyword evidence="3" id="KW-1185">Reference proteome</keyword>
<dbReference type="PANTHER" id="PTHR23026:SF123">
    <property type="entry name" value="NAD(P)H NITROREDUCTASE RV3131-RELATED"/>
    <property type="match status" value="1"/>
</dbReference>
<accession>A0ABR7IPV3</accession>
<name>A0ABR7IPV3_9CLOT</name>
<organism evidence="2 3">
    <name type="scientific">Clostridium facile</name>
    <dbReference type="NCBI Taxonomy" id="2763035"/>
    <lineage>
        <taxon>Bacteria</taxon>
        <taxon>Bacillati</taxon>
        <taxon>Bacillota</taxon>
        <taxon>Clostridia</taxon>
        <taxon>Eubacteriales</taxon>
        <taxon>Clostridiaceae</taxon>
        <taxon>Clostridium</taxon>
    </lineage>
</organism>
<evidence type="ECO:0000313" key="3">
    <source>
        <dbReference type="Proteomes" id="UP000649151"/>
    </source>
</evidence>
<evidence type="ECO:0000313" key="2">
    <source>
        <dbReference type="EMBL" id="MBC5787164.1"/>
    </source>
</evidence>
<feature type="domain" description="Nitroreductase" evidence="1">
    <location>
        <begin position="5"/>
        <end position="176"/>
    </location>
</feature>
<dbReference type="PANTHER" id="PTHR23026">
    <property type="entry name" value="NADPH NITROREDUCTASE"/>
    <property type="match status" value="1"/>
</dbReference>
<sequence>MLQEILKRRSIRKFSSHPIPEKDIREIIECGMNAPSSKNRQPWSFVVVQGDAKQGMLQAFQKGIDREEHGAPLLPNSRQHLSGAKYTLRIMEQAPVTIFVFNTLGDNIFAELSQEERVFEICNHQSVSAAIQNILLAATAKKIGSLWICDIYFAYQELCDWLNIEGELLAAVSLGYPEESPPQRPKKNFDDLVIWKNKPE</sequence>
<dbReference type="Gene3D" id="3.40.109.10">
    <property type="entry name" value="NADH Oxidase"/>
    <property type="match status" value="1"/>
</dbReference>
<protein>
    <submittedName>
        <fullName evidence="2">Nitroreductase family protein</fullName>
    </submittedName>
</protein>
<dbReference type="Pfam" id="PF00881">
    <property type="entry name" value="Nitroreductase"/>
    <property type="match status" value="1"/>
</dbReference>
<dbReference type="InterPro" id="IPR029479">
    <property type="entry name" value="Nitroreductase"/>
</dbReference>
<dbReference type="EMBL" id="JACOQK010000001">
    <property type="protein sequence ID" value="MBC5787164.1"/>
    <property type="molecule type" value="Genomic_DNA"/>
</dbReference>
<proteinExistence type="predicted"/>
<dbReference type="Proteomes" id="UP000649151">
    <property type="component" value="Unassembled WGS sequence"/>
</dbReference>
<dbReference type="RefSeq" id="WP_186996238.1">
    <property type="nucleotide sequence ID" value="NZ_JACOQK010000001.1"/>
</dbReference>
<dbReference type="InterPro" id="IPR000415">
    <property type="entry name" value="Nitroreductase-like"/>
</dbReference>
<dbReference type="SUPFAM" id="SSF55469">
    <property type="entry name" value="FMN-dependent nitroreductase-like"/>
    <property type="match status" value="1"/>
</dbReference>
<reference evidence="2 3" key="1">
    <citation type="submission" date="2020-08" db="EMBL/GenBank/DDBJ databases">
        <title>Genome public.</title>
        <authorList>
            <person name="Liu C."/>
            <person name="Sun Q."/>
        </authorList>
    </citation>
    <scope>NUCLEOTIDE SEQUENCE [LARGE SCALE GENOMIC DNA]</scope>
    <source>
        <strain evidence="2 3">NSJ-27</strain>
    </source>
</reference>
<dbReference type="InterPro" id="IPR050627">
    <property type="entry name" value="Nitroreductase/BluB"/>
</dbReference>
<comment type="caution">
    <text evidence="2">The sequence shown here is derived from an EMBL/GenBank/DDBJ whole genome shotgun (WGS) entry which is preliminary data.</text>
</comment>
<gene>
    <name evidence="2" type="ORF">H8Z77_03880</name>
</gene>